<evidence type="ECO:0000313" key="2">
    <source>
        <dbReference type="Proteomes" id="UP000799436"/>
    </source>
</evidence>
<protein>
    <submittedName>
        <fullName evidence="1">Uncharacterized protein</fullName>
    </submittedName>
</protein>
<dbReference type="EMBL" id="ML995810">
    <property type="protein sequence ID" value="KAF2773687.1"/>
    <property type="molecule type" value="Genomic_DNA"/>
</dbReference>
<evidence type="ECO:0000313" key="1">
    <source>
        <dbReference type="EMBL" id="KAF2773687.1"/>
    </source>
</evidence>
<dbReference type="Proteomes" id="UP000799436">
    <property type="component" value="Unassembled WGS sequence"/>
</dbReference>
<reference evidence="1" key="1">
    <citation type="journal article" date="2020" name="Stud. Mycol.">
        <title>101 Dothideomycetes genomes: a test case for predicting lifestyles and emergence of pathogens.</title>
        <authorList>
            <person name="Haridas S."/>
            <person name="Albert R."/>
            <person name="Binder M."/>
            <person name="Bloem J."/>
            <person name="Labutti K."/>
            <person name="Salamov A."/>
            <person name="Andreopoulos B."/>
            <person name="Baker S."/>
            <person name="Barry K."/>
            <person name="Bills G."/>
            <person name="Bluhm B."/>
            <person name="Cannon C."/>
            <person name="Castanera R."/>
            <person name="Culley D."/>
            <person name="Daum C."/>
            <person name="Ezra D."/>
            <person name="Gonzalez J."/>
            <person name="Henrissat B."/>
            <person name="Kuo A."/>
            <person name="Liang C."/>
            <person name="Lipzen A."/>
            <person name="Lutzoni F."/>
            <person name="Magnuson J."/>
            <person name="Mondo S."/>
            <person name="Nolan M."/>
            <person name="Ohm R."/>
            <person name="Pangilinan J."/>
            <person name="Park H.-J."/>
            <person name="Ramirez L."/>
            <person name="Alfaro M."/>
            <person name="Sun H."/>
            <person name="Tritt A."/>
            <person name="Yoshinaga Y."/>
            <person name="Zwiers L.-H."/>
            <person name="Turgeon B."/>
            <person name="Goodwin S."/>
            <person name="Spatafora J."/>
            <person name="Crous P."/>
            <person name="Grigoriev I."/>
        </authorList>
    </citation>
    <scope>NUCLEOTIDE SEQUENCE</scope>
    <source>
        <strain evidence="1">CBS 116005</strain>
    </source>
</reference>
<sequence length="87" mass="9758">MWHLLLIRSKDPLSFGIAAEGRHERLASGKSERVLVWRSSRSYTSLLEQLDQAFPHGITGGRRLLAKLDTSRYCPVLATCATLVVYS</sequence>
<accession>A0A6G1LL99</accession>
<gene>
    <name evidence="1" type="ORF">EJ03DRAFT_104760</name>
</gene>
<organism evidence="1 2">
    <name type="scientific">Teratosphaeria nubilosa</name>
    <dbReference type="NCBI Taxonomy" id="161662"/>
    <lineage>
        <taxon>Eukaryota</taxon>
        <taxon>Fungi</taxon>
        <taxon>Dikarya</taxon>
        <taxon>Ascomycota</taxon>
        <taxon>Pezizomycotina</taxon>
        <taxon>Dothideomycetes</taxon>
        <taxon>Dothideomycetidae</taxon>
        <taxon>Mycosphaerellales</taxon>
        <taxon>Teratosphaeriaceae</taxon>
        <taxon>Teratosphaeria</taxon>
    </lineage>
</organism>
<proteinExistence type="predicted"/>
<dbReference type="AlphaFoldDB" id="A0A6G1LL99"/>
<keyword evidence="2" id="KW-1185">Reference proteome</keyword>
<name>A0A6G1LL99_9PEZI</name>